<evidence type="ECO:0000313" key="1">
    <source>
        <dbReference type="EMBL" id="MFD2057920.1"/>
    </source>
</evidence>
<name>A0ABW4WMX4_9HYPH</name>
<accession>A0ABW4WMX4</accession>
<reference evidence="2" key="1">
    <citation type="journal article" date="2019" name="Int. J. Syst. Evol. Microbiol.">
        <title>The Global Catalogue of Microorganisms (GCM) 10K type strain sequencing project: providing services to taxonomists for standard genome sequencing and annotation.</title>
        <authorList>
            <consortium name="The Broad Institute Genomics Platform"/>
            <consortium name="The Broad Institute Genome Sequencing Center for Infectious Disease"/>
            <person name="Wu L."/>
            <person name="Ma J."/>
        </authorList>
    </citation>
    <scope>NUCLEOTIDE SEQUENCE [LARGE SCALE GENOMIC DNA]</scope>
    <source>
        <strain evidence="2">CGMCC 1.16226</strain>
    </source>
</reference>
<sequence>MKNGSECRSGGRGGLRFAKRDMRFSGRWHMLGAEMMACIIGMICTRTPLAIGASQLTNSGLAEISTRNRKKGDL</sequence>
<organism evidence="1 2">
    <name type="scientific">Mesorhizobium calcicola</name>
    <dbReference type="NCBI Taxonomy" id="1300310"/>
    <lineage>
        <taxon>Bacteria</taxon>
        <taxon>Pseudomonadati</taxon>
        <taxon>Pseudomonadota</taxon>
        <taxon>Alphaproteobacteria</taxon>
        <taxon>Hyphomicrobiales</taxon>
        <taxon>Phyllobacteriaceae</taxon>
        <taxon>Mesorhizobium</taxon>
    </lineage>
</organism>
<keyword evidence="2" id="KW-1185">Reference proteome</keyword>
<comment type="caution">
    <text evidence="1">The sequence shown here is derived from an EMBL/GenBank/DDBJ whole genome shotgun (WGS) entry which is preliminary data.</text>
</comment>
<gene>
    <name evidence="1" type="ORF">ACFSQT_34035</name>
</gene>
<dbReference type="EMBL" id="JBHUGY010000065">
    <property type="protein sequence ID" value="MFD2057920.1"/>
    <property type="molecule type" value="Genomic_DNA"/>
</dbReference>
<dbReference type="Proteomes" id="UP001597349">
    <property type="component" value="Unassembled WGS sequence"/>
</dbReference>
<evidence type="ECO:0000313" key="2">
    <source>
        <dbReference type="Proteomes" id="UP001597349"/>
    </source>
</evidence>
<proteinExistence type="predicted"/>
<dbReference type="RefSeq" id="WP_379026299.1">
    <property type="nucleotide sequence ID" value="NZ_JBHUGY010000065.1"/>
</dbReference>
<protein>
    <submittedName>
        <fullName evidence="1">Uncharacterized protein</fullName>
    </submittedName>
</protein>
<feature type="non-terminal residue" evidence="1">
    <location>
        <position position="74"/>
    </location>
</feature>